<dbReference type="OrthoDB" id="8966845at2"/>
<accession>A0A069NNZ1</accession>
<proteinExistence type="predicted"/>
<reference evidence="2 3" key="2">
    <citation type="submission" date="2014-03" db="EMBL/GenBank/DDBJ databases">
        <title>Draft Genome Sequences of Four Burkholderia Strains.</title>
        <authorList>
            <person name="Liu X.Y."/>
            <person name="Li C.X."/>
            <person name="Xu J.H."/>
        </authorList>
    </citation>
    <scope>NUCLEOTIDE SEQUENCE [LARGE SCALE GENOMIC DNA]</scope>
    <source>
        <strain evidence="2 3">R27</strain>
    </source>
</reference>
<dbReference type="Proteomes" id="UP000597138">
    <property type="component" value="Unassembled WGS sequence"/>
</dbReference>
<dbReference type="AlphaFoldDB" id="A0A069NNZ1"/>
<dbReference type="eggNOG" id="ENOG502ZFMV">
    <property type="taxonomic scope" value="Bacteria"/>
</dbReference>
<gene>
    <name evidence="2" type="ORF">BG57_18025</name>
    <name evidence="1" type="ORF">GCM10010985_56200</name>
</gene>
<evidence type="ECO:0000313" key="4">
    <source>
        <dbReference type="Proteomes" id="UP000597138"/>
    </source>
</evidence>
<dbReference type="Proteomes" id="UP000027439">
    <property type="component" value="Unassembled WGS sequence"/>
</dbReference>
<evidence type="ECO:0000313" key="3">
    <source>
        <dbReference type="Proteomes" id="UP000027439"/>
    </source>
</evidence>
<organism evidence="2 3">
    <name type="scientific">Caballeronia grimmiae</name>
    <dbReference type="NCBI Taxonomy" id="1071679"/>
    <lineage>
        <taxon>Bacteria</taxon>
        <taxon>Pseudomonadati</taxon>
        <taxon>Pseudomonadota</taxon>
        <taxon>Betaproteobacteria</taxon>
        <taxon>Burkholderiales</taxon>
        <taxon>Burkholderiaceae</taxon>
        <taxon>Caballeronia</taxon>
    </lineage>
</organism>
<protein>
    <submittedName>
        <fullName evidence="2">Uncharacterized protein</fullName>
    </submittedName>
</protein>
<dbReference type="EMBL" id="JFHE01000031">
    <property type="protein sequence ID" value="KDR29304.1"/>
    <property type="molecule type" value="Genomic_DNA"/>
</dbReference>
<evidence type="ECO:0000313" key="2">
    <source>
        <dbReference type="EMBL" id="KDR29304.1"/>
    </source>
</evidence>
<name>A0A069NNZ1_9BURK</name>
<dbReference type="RefSeq" id="WP_035968612.1">
    <property type="nucleotide sequence ID" value="NZ_BMEG01000014.1"/>
</dbReference>
<sequence>MPKDTNVYVVVGEGVVTVKREGSNRAVLAKVLGKVQVDGVEVLCLDRLVHESHEQQFGEWTLAGAVTTLLSRSMPPPTGAAA</sequence>
<reference evidence="4" key="3">
    <citation type="journal article" date="2019" name="Int. J. Syst. Evol. Microbiol.">
        <title>The Global Catalogue of Microorganisms (GCM) 10K type strain sequencing project: providing services to taxonomists for standard genome sequencing and annotation.</title>
        <authorList>
            <consortium name="The Broad Institute Genomics Platform"/>
            <consortium name="The Broad Institute Genome Sequencing Center for Infectious Disease"/>
            <person name="Wu L."/>
            <person name="Ma J."/>
        </authorList>
    </citation>
    <scope>NUCLEOTIDE SEQUENCE [LARGE SCALE GENOMIC DNA]</scope>
    <source>
        <strain evidence="4">CGMCC 1.11013</strain>
    </source>
</reference>
<dbReference type="STRING" id="1071679.BG57_18025"/>
<evidence type="ECO:0000313" key="1">
    <source>
        <dbReference type="EMBL" id="GGD94294.1"/>
    </source>
</evidence>
<reference evidence="1" key="1">
    <citation type="journal article" date="2014" name="Int. J. Syst. Evol. Microbiol.">
        <title>Complete genome of a new Firmicutes species belonging to the dominant human colonic microbiota ('Ruminococcus bicirculans') reveals two chromosomes and a selective capacity to utilize plant glucans.</title>
        <authorList>
            <consortium name="NISC Comparative Sequencing Program"/>
            <person name="Wegmann U."/>
            <person name="Louis P."/>
            <person name="Goesmann A."/>
            <person name="Henrissat B."/>
            <person name="Duncan S.H."/>
            <person name="Flint H.J."/>
        </authorList>
    </citation>
    <scope>NUCLEOTIDE SEQUENCE</scope>
    <source>
        <strain evidence="1">CGMCC 1.11013</strain>
    </source>
</reference>
<reference evidence="1" key="4">
    <citation type="submission" date="2024-05" db="EMBL/GenBank/DDBJ databases">
        <authorList>
            <person name="Sun Q."/>
            <person name="Zhou Y."/>
        </authorList>
    </citation>
    <scope>NUCLEOTIDE SEQUENCE</scope>
    <source>
        <strain evidence="1">CGMCC 1.11013</strain>
    </source>
</reference>
<comment type="caution">
    <text evidence="2">The sequence shown here is derived from an EMBL/GenBank/DDBJ whole genome shotgun (WGS) entry which is preliminary data.</text>
</comment>
<keyword evidence="4" id="KW-1185">Reference proteome</keyword>
<dbReference type="EMBL" id="BMEG01000014">
    <property type="protein sequence ID" value="GGD94294.1"/>
    <property type="molecule type" value="Genomic_DNA"/>
</dbReference>